<evidence type="ECO:0000313" key="4">
    <source>
        <dbReference type="EMBL" id="ERT09302.1"/>
    </source>
</evidence>
<dbReference type="PANTHER" id="PTHR34217:SF1">
    <property type="entry name" value="CARBOXYPEPTIDASE 1"/>
    <property type="match status" value="1"/>
</dbReference>
<keyword evidence="1 2" id="KW-0479">Metal-binding</keyword>
<dbReference type="Proteomes" id="UP000017127">
    <property type="component" value="Unassembled WGS sequence"/>
</dbReference>
<dbReference type="InterPro" id="IPR001333">
    <property type="entry name" value="Peptidase_M32_Taq"/>
</dbReference>
<organism evidence="4 5">
    <name type="scientific">Lyngbya aestuarii BL J</name>
    <dbReference type="NCBI Taxonomy" id="1348334"/>
    <lineage>
        <taxon>Bacteria</taxon>
        <taxon>Bacillati</taxon>
        <taxon>Cyanobacteriota</taxon>
        <taxon>Cyanophyceae</taxon>
        <taxon>Oscillatoriophycideae</taxon>
        <taxon>Oscillatoriales</taxon>
        <taxon>Microcoleaceae</taxon>
        <taxon>Lyngbya</taxon>
    </lineage>
</organism>
<name>U7QPT3_9CYAN</name>
<dbReference type="PRINTS" id="PR00998">
    <property type="entry name" value="CRBOXYPTASET"/>
</dbReference>
<comment type="similarity">
    <text evidence="1">Belongs to the peptidase M32 family.</text>
</comment>
<dbReference type="GO" id="GO:0006508">
    <property type="term" value="P:proteolysis"/>
    <property type="evidence" value="ECO:0007669"/>
    <property type="project" value="UniProtKB-UniRule"/>
</dbReference>
<keyword evidence="5" id="KW-1185">Reference proteome</keyword>
<feature type="active site" description="Proton donor/acceptor" evidence="3">
    <location>
        <position position="278"/>
    </location>
</feature>
<dbReference type="PIRSF" id="PIRSF006615">
    <property type="entry name" value="Zn_crbxpep_Taq"/>
    <property type="match status" value="1"/>
</dbReference>
<proteinExistence type="inferred from homology"/>
<feature type="binding site" evidence="2">
    <location>
        <position position="281"/>
    </location>
    <ligand>
        <name>Zn(2+)</name>
        <dbReference type="ChEBI" id="CHEBI:29105"/>
        <note>catalytic</note>
    </ligand>
</feature>
<dbReference type="EMBL" id="AUZM01000004">
    <property type="protein sequence ID" value="ERT09302.1"/>
    <property type="molecule type" value="Genomic_DNA"/>
</dbReference>
<evidence type="ECO:0000313" key="5">
    <source>
        <dbReference type="Proteomes" id="UP000017127"/>
    </source>
</evidence>
<dbReference type="Gene3D" id="1.10.1370.30">
    <property type="match status" value="1"/>
</dbReference>
<dbReference type="PROSITE" id="PS52034">
    <property type="entry name" value="PEPTIDASE_M32"/>
    <property type="match status" value="1"/>
</dbReference>
<dbReference type="Pfam" id="PF02074">
    <property type="entry name" value="Peptidase_M32"/>
    <property type="match status" value="1"/>
</dbReference>
<dbReference type="AlphaFoldDB" id="U7QPT3"/>
<dbReference type="CDD" id="cd06460">
    <property type="entry name" value="M32_Taq"/>
    <property type="match status" value="1"/>
</dbReference>
<accession>U7QPT3</accession>
<gene>
    <name evidence="4" type="ORF">M595_0730</name>
</gene>
<dbReference type="GO" id="GO:0046872">
    <property type="term" value="F:metal ion binding"/>
    <property type="evidence" value="ECO:0007669"/>
    <property type="project" value="UniProtKB-KW"/>
</dbReference>
<comment type="catalytic activity">
    <reaction evidence="1">
        <text>Release of a C-terminal amino acid with broad specificity, except for -Pro.</text>
        <dbReference type="EC" id="3.4.17.19"/>
    </reaction>
</comment>
<dbReference type="PANTHER" id="PTHR34217">
    <property type="entry name" value="METAL-DEPENDENT CARBOXYPEPTIDASE"/>
    <property type="match status" value="1"/>
</dbReference>
<protein>
    <recommendedName>
        <fullName evidence="1">Metal-dependent carboxypeptidase</fullName>
        <ecNumber evidence="1">3.4.17.19</ecNumber>
    </recommendedName>
</protein>
<evidence type="ECO:0000256" key="2">
    <source>
        <dbReference type="PIRSR" id="PIRSR006615-1"/>
    </source>
</evidence>
<keyword evidence="1 4" id="KW-0121">Carboxypeptidase</keyword>
<feature type="binding site" evidence="2">
    <location>
        <position position="277"/>
    </location>
    <ligand>
        <name>Zn(2+)</name>
        <dbReference type="ChEBI" id="CHEBI:29105"/>
        <note>catalytic</note>
    </ligand>
</feature>
<evidence type="ECO:0000256" key="1">
    <source>
        <dbReference type="PIRNR" id="PIRNR006615"/>
    </source>
</evidence>
<comment type="caution">
    <text evidence="4">The sequence shown here is derived from an EMBL/GenBank/DDBJ whole genome shotgun (WGS) entry which is preliminary data.</text>
</comment>
<keyword evidence="2" id="KW-0862">Zinc</keyword>
<dbReference type="EC" id="3.4.17.19" evidence="1"/>
<keyword evidence="1" id="KW-0645">Protease</keyword>
<comment type="cofactor">
    <cofactor evidence="2">
        <name>Zn(2+)</name>
        <dbReference type="ChEBI" id="CHEBI:29105"/>
    </cofactor>
    <text evidence="2">Binds 1 zinc ion per subunit.</text>
</comment>
<keyword evidence="1 4" id="KW-0378">Hydrolase</keyword>
<feature type="binding site" evidence="2">
    <location>
        <position position="307"/>
    </location>
    <ligand>
        <name>Zn(2+)</name>
        <dbReference type="ChEBI" id="CHEBI:29105"/>
        <note>catalytic</note>
    </ligand>
</feature>
<sequence>MYPTNTAIMPLPNQEPQLIKLKHRLSEINDIESVVSLLHWDQATYMPAGGATARGRQIATLKQIAHQKFTDPALGQLLEDLHPFEASLSYDSLAASLIRVTRRDYQRAIRVPAEFMARLSQHQAASYSAWSKARPENDFAKVQPYLEKTLDLSLELASFFNNSQHIADPLIEQNDYGMSVAMIKPIFQQLRQQLIPLIKAIADSPPINNSCLHQFFAEQEQLSFIKGVIFRLGYDFNRGRQDKTLHPFATKFSIGDVRMTTRVYEHHLDQALFSSIHEMGHALYEQGLAPEFEATPLARGTSFSVHESQSRLWENLIGRSRGFWEWFYPQLQGTFIRQLGQTSAEQFYRAINTVQPSLIRTDADEVTYNLHAMIRFDLELAMLEGTLAVGDLRDAWNERYQKDLGLIPSNDTNGVLQDVHWFVGLIGGMFHGYTLGNLMSAQFYEALIDSDPEIPVQIERGNFRHLHHWLRSEIYQHGRKYTSDELLERVTGQGLSLEPFMNYIRNKYGYLYNIKL</sequence>
<dbReference type="PATRIC" id="fig|1348334.3.peg.717"/>
<keyword evidence="1" id="KW-0482">Metalloprotease</keyword>
<dbReference type="SUPFAM" id="SSF55486">
    <property type="entry name" value="Metalloproteases ('zincins'), catalytic domain"/>
    <property type="match status" value="1"/>
</dbReference>
<dbReference type="GO" id="GO:0004181">
    <property type="term" value="F:metallocarboxypeptidase activity"/>
    <property type="evidence" value="ECO:0007669"/>
    <property type="project" value="UniProtKB-UniRule"/>
</dbReference>
<comment type="function">
    <text evidence="1">Broad specificity carboxypetidase that releases amino acids sequentially from the C-terminus, including neutral, aromatic, polar and basic residues.</text>
</comment>
<evidence type="ECO:0000256" key="3">
    <source>
        <dbReference type="PIRSR" id="PIRSR006615-2"/>
    </source>
</evidence>
<reference evidence="4 5" key="1">
    <citation type="journal article" date="2013" name="Front. Microbiol.">
        <title>Comparative genomic analyses of the cyanobacterium, Lyngbya aestuarii BL J, a powerful hydrogen producer.</title>
        <authorList>
            <person name="Kothari A."/>
            <person name="Vaughn M."/>
            <person name="Garcia-Pichel F."/>
        </authorList>
    </citation>
    <scope>NUCLEOTIDE SEQUENCE [LARGE SCALE GENOMIC DNA]</scope>
    <source>
        <strain evidence="4 5">BL J</strain>
    </source>
</reference>